<evidence type="ECO:0000313" key="2">
    <source>
        <dbReference type="Proteomes" id="UP000256540"/>
    </source>
</evidence>
<protein>
    <submittedName>
        <fullName evidence="1">Uncharacterized protein</fullName>
    </submittedName>
</protein>
<dbReference type="GeneID" id="61349621"/>
<dbReference type="Proteomes" id="UP000256540">
    <property type="component" value="Unassembled WGS sequence"/>
</dbReference>
<comment type="caution">
    <text evidence="1">The sequence shown here is derived from an EMBL/GenBank/DDBJ whole genome shotgun (WGS) entry which is preliminary data.</text>
</comment>
<gene>
    <name evidence="1" type="ORF">DMB84_020785</name>
</gene>
<dbReference type="EMBL" id="QHJS02000164">
    <property type="protein sequence ID" value="RRO08281.1"/>
    <property type="molecule type" value="Genomic_DNA"/>
</dbReference>
<sequence>MSSISFTCGKKQISVPSEDVAFYFPSIVENGTFFVTTKDGKQYRATSLRENTTAHRGVCSGATL</sequence>
<reference evidence="1 2" key="1">
    <citation type="submission" date="2018-11" db="EMBL/GenBank/DDBJ databases">
        <title>Draft genome sequences of proposed Pectobacterium aquaticum sp. nov. isolated in France from fresh water.</title>
        <authorList>
            <person name="Pedron J."/>
            <person name="Barny M.A."/>
        </authorList>
    </citation>
    <scope>NUCLEOTIDE SEQUENCE [LARGE SCALE GENOMIC DNA]</scope>
    <source>
        <strain evidence="1 2">A127-S21-F16</strain>
    </source>
</reference>
<accession>A0AA93AIB0</accession>
<proteinExistence type="predicted"/>
<dbReference type="AlphaFoldDB" id="A0AA93AIB0"/>
<name>A0AA93AIB0_9GAMM</name>
<dbReference type="RefSeq" id="WP_125226398.1">
    <property type="nucleotide sequence ID" value="NZ_QHJS02000164.1"/>
</dbReference>
<evidence type="ECO:0000313" key="1">
    <source>
        <dbReference type="EMBL" id="RRO08281.1"/>
    </source>
</evidence>
<organism evidence="1 2">
    <name type="scientific">Pectobacterium aquaticum</name>
    <dbReference type="NCBI Taxonomy" id="2204145"/>
    <lineage>
        <taxon>Bacteria</taxon>
        <taxon>Pseudomonadati</taxon>
        <taxon>Pseudomonadota</taxon>
        <taxon>Gammaproteobacteria</taxon>
        <taxon>Enterobacterales</taxon>
        <taxon>Pectobacteriaceae</taxon>
        <taxon>Pectobacterium</taxon>
    </lineage>
</organism>